<protein>
    <submittedName>
        <fullName evidence="7">Claudin-like 14</fullName>
    </submittedName>
</protein>
<evidence type="ECO:0000313" key="7">
    <source>
        <dbReference type="EMBL" id="CRX73244.1"/>
    </source>
</evidence>
<proteinExistence type="evidence at transcript level"/>
<dbReference type="AlphaFoldDB" id="A0A0H5G5D0"/>
<feature type="non-terminal residue" evidence="7">
    <location>
        <position position="1"/>
    </location>
</feature>
<organism evidence="7">
    <name type="scientific">Hydra vulgaris</name>
    <name type="common">Hydra</name>
    <name type="synonym">Hydra attenuata</name>
    <dbReference type="NCBI Taxonomy" id="6087"/>
    <lineage>
        <taxon>Eukaryota</taxon>
        <taxon>Metazoa</taxon>
        <taxon>Cnidaria</taxon>
        <taxon>Hydrozoa</taxon>
        <taxon>Hydroidolina</taxon>
        <taxon>Anthoathecata</taxon>
        <taxon>Aplanulata</taxon>
        <taxon>Hydridae</taxon>
        <taxon>Hydra</taxon>
    </lineage>
</organism>
<evidence type="ECO:0000256" key="2">
    <source>
        <dbReference type="ARBA" id="ARBA00006864"/>
    </source>
</evidence>
<comment type="similarity">
    <text evidence="2">Belongs to the PMP-22/EMP/MP20 family.</text>
</comment>
<dbReference type="GO" id="GO:0005886">
    <property type="term" value="C:plasma membrane"/>
    <property type="evidence" value="ECO:0007669"/>
    <property type="project" value="TreeGrafter"/>
</dbReference>
<sequence length="166" mass="18052">CKMLSQESTRYIVLSLTVTGLVFVIMSTASDYWETATHNDSHIFIGLWRGCGTVSGKKLCTQRPKSSAALKVTTIFMVLGCLGYLAATTYCAIILIKKELSIRLLAGILYATAFLLLVALCLYTVKLSTTQFTYGWSYIVGWCSTVVSFIAAGLCFVGHGGYQSIA</sequence>
<keyword evidence="3 6" id="KW-0812">Transmembrane</keyword>
<dbReference type="EMBL" id="LN868224">
    <property type="protein sequence ID" value="CRX73244.1"/>
    <property type="molecule type" value="mRNA"/>
</dbReference>
<dbReference type="PANTHER" id="PTHR10671:SF108">
    <property type="entry name" value="CLAUDIN FAMILY PROTEIN-RELATED"/>
    <property type="match status" value="1"/>
</dbReference>
<dbReference type="InterPro" id="IPR050579">
    <property type="entry name" value="PMP-22/EMP/MP20-like"/>
</dbReference>
<feature type="transmembrane region" description="Helical" evidence="6">
    <location>
        <begin position="12"/>
        <end position="30"/>
    </location>
</feature>
<dbReference type="Pfam" id="PF00822">
    <property type="entry name" value="PMP22_Claudin"/>
    <property type="match status" value="1"/>
</dbReference>
<comment type="subcellular location">
    <subcellularLocation>
        <location evidence="1">Membrane</location>
        <topology evidence="1">Multi-pass membrane protein</topology>
    </subcellularLocation>
</comment>
<name>A0A0H5G5D0_HYDVU</name>
<evidence type="ECO:0000256" key="6">
    <source>
        <dbReference type="SAM" id="Phobius"/>
    </source>
</evidence>
<dbReference type="InterPro" id="IPR004032">
    <property type="entry name" value="PMP22_EMP_MP20"/>
</dbReference>
<evidence type="ECO:0000256" key="5">
    <source>
        <dbReference type="ARBA" id="ARBA00023136"/>
    </source>
</evidence>
<dbReference type="Gene3D" id="1.20.140.150">
    <property type="match status" value="1"/>
</dbReference>
<evidence type="ECO:0000256" key="1">
    <source>
        <dbReference type="ARBA" id="ARBA00004141"/>
    </source>
</evidence>
<evidence type="ECO:0000256" key="3">
    <source>
        <dbReference type="ARBA" id="ARBA00022692"/>
    </source>
</evidence>
<evidence type="ECO:0000256" key="4">
    <source>
        <dbReference type="ARBA" id="ARBA00022989"/>
    </source>
</evidence>
<dbReference type="PROSITE" id="PS01221">
    <property type="entry name" value="PMP22_1"/>
    <property type="match status" value="1"/>
</dbReference>
<accession>A0A0H5G5D0</accession>
<gene>
    <name evidence="7" type="primary">CLDNL14</name>
</gene>
<reference evidence="7" key="1">
    <citation type="submission" date="2015-06" db="EMBL/GenBank/DDBJ databases">
        <title>Multifunctionality and plasticity characterize epithelial cells in Hydra.</title>
        <authorList>
            <person name="Buzgariu W."/>
            <person name="Al Haddad S."/>
            <person name="Tomczyk S."/>
            <person name="Wenger Y."/>
            <person name="Galliot B."/>
        </authorList>
    </citation>
    <scope>NUCLEOTIDE SEQUENCE</scope>
    <source>
        <strain evidence="7">Jussy strain</strain>
        <tissue evidence="7">Whole organism</tissue>
    </source>
</reference>
<feature type="transmembrane region" description="Helical" evidence="6">
    <location>
        <begin position="108"/>
        <end position="125"/>
    </location>
</feature>
<dbReference type="InterPro" id="IPR004031">
    <property type="entry name" value="PMP22/EMP/MP20/Claudin"/>
</dbReference>
<keyword evidence="5 6" id="KW-0472">Membrane</keyword>
<feature type="transmembrane region" description="Helical" evidence="6">
    <location>
        <begin position="75"/>
        <end position="96"/>
    </location>
</feature>
<dbReference type="OrthoDB" id="8678517at2759"/>
<feature type="transmembrane region" description="Helical" evidence="6">
    <location>
        <begin position="137"/>
        <end position="157"/>
    </location>
</feature>
<dbReference type="PANTHER" id="PTHR10671">
    <property type="entry name" value="EPITHELIAL MEMBRANE PROTEIN-RELATED"/>
    <property type="match status" value="1"/>
</dbReference>
<keyword evidence="4 6" id="KW-1133">Transmembrane helix</keyword>